<sequence>MQRTPVSSSNLASVGYDRTSQTLEIEFQNRSIYQYFNVPEGVYNELMQAASLGSYFNDCIRGAFSYRKVSR</sequence>
<evidence type="ECO:0000313" key="3">
    <source>
        <dbReference type="Proteomes" id="UP001428290"/>
    </source>
</evidence>
<gene>
    <name evidence="2" type="ORF">Hgul01_04401</name>
</gene>
<name>A0ABP9X595_9CHLR</name>
<evidence type="ECO:0000259" key="1">
    <source>
        <dbReference type="Pfam" id="PF13619"/>
    </source>
</evidence>
<keyword evidence="3" id="KW-1185">Reference proteome</keyword>
<protein>
    <recommendedName>
        <fullName evidence="1">KTSC domain-containing protein</fullName>
    </recommendedName>
</protein>
<proteinExistence type="predicted"/>
<reference evidence="2 3" key="1">
    <citation type="submission" date="2024-02" db="EMBL/GenBank/DDBJ databases">
        <title>Herpetosiphon gulosus NBRC 112829.</title>
        <authorList>
            <person name="Ichikawa N."/>
            <person name="Katano-Makiyama Y."/>
            <person name="Hidaka K."/>
        </authorList>
    </citation>
    <scope>NUCLEOTIDE SEQUENCE [LARGE SCALE GENOMIC DNA]</scope>
    <source>
        <strain evidence="2 3">NBRC 112829</strain>
    </source>
</reference>
<organism evidence="2 3">
    <name type="scientific">Herpetosiphon gulosus</name>
    <dbReference type="NCBI Taxonomy" id="1973496"/>
    <lineage>
        <taxon>Bacteria</taxon>
        <taxon>Bacillati</taxon>
        <taxon>Chloroflexota</taxon>
        <taxon>Chloroflexia</taxon>
        <taxon>Herpetosiphonales</taxon>
        <taxon>Herpetosiphonaceae</taxon>
        <taxon>Herpetosiphon</taxon>
    </lineage>
</organism>
<dbReference type="Proteomes" id="UP001428290">
    <property type="component" value="Unassembled WGS sequence"/>
</dbReference>
<dbReference type="EMBL" id="BAABRU010000020">
    <property type="protein sequence ID" value="GAA5530581.1"/>
    <property type="molecule type" value="Genomic_DNA"/>
</dbReference>
<dbReference type="RefSeq" id="WP_345724182.1">
    <property type="nucleotide sequence ID" value="NZ_BAABRU010000020.1"/>
</dbReference>
<evidence type="ECO:0000313" key="2">
    <source>
        <dbReference type="EMBL" id="GAA5530581.1"/>
    </source>
</evidence>
<dbReference type="Pfam" id="PF13619">
    <property type="entry name" value="KTSC"/>
    <property type="match status" value="1"/>
</dbReference>
<feature type="domain" description="KTSC" evidence="1">
    <location>
        <begin position="7"/>
        <end position="64"/>
    </location>
</feature>
<comment type="caution">
    <text evidence="2">The sequence shown here is derived from an EMBL/GenBank/DDBJ whole genome shotgun (WGS) entry which is preliminary data.</text>
</comment>
<accession>A0ABP9X595</accession>
<dbReference type="InterPro" id="IPR025309">
    <property type="entry name" value="KTSC_dom"/>
</dbReference>